<proteinExistence type="predicted"/>
<accession>A0A151ASY4</accession>
<evidence type="ECO:0000256" key="1">
    <source>
        <dbReference type="SAM" id="MobiDB-lite"/>
    </source>
</evidence>
<evidence type="ECO:0000313" key="3">
    <source>
        <dbReference type="Proteomes" id="UP000075670"/>
    </source>
</evidence>
<comment type="caution">
    <text evidence="2">The sequence shown here is derived from an EMBL/GenBank/DDBJ whole genome shotgun (WGS) entry which is preliminary data.</text>
</comment>
<evidence type="ECO:0008006" key="4">
    <source>
        <dbReference type="Google" id="ProtNLM"/>
    </source>
</evidence>
<dbReference type="Pfam" id="PF13730">
    <property type="entry name" value="HTH_36"/>
    <property type="match status" value="1"/>
</dbReference>
<dbReference type="InterPro" id="IPR036388">
    <property type="entry name" value="WH-like_DNA-bd_sf"/>
</dbReference>
<dbReference type="EMBL" id="LTBC01000021">
    <property type="protein sequence ID" value="KYH30761.1"/>
    <property type="molecule type" value="Genomic_DNA"/>
</dbReference>
<feature type="compositionally biased region" description="Basic and acidic residues" evidence="1">
    <location>
        <begin position="184"/>
        <end position="201"/>
    </location>
</feature>
<dbReference type="AlphaFoldDB" id="A0A151ASY4"/>
<dbReference type="RefSeq" id="WP_062285940.1">
    <property type="nucleotide sequence ID" value="NZ_LTBC01000021.1"/>
</dbReference>
<dbReference type="Gene3D" id="1.10.10.10">
    <property type="entry name" value="Winged helix-like DNA-binding domain superfamily/Winged helix DNA-binding domain"/>
    <property type="match status" value="1"/>
</dbReference>
<feature type="region of interest" description="Disordered" evidence="1">
    <location>
        <begin position="161"/>
        <end position="212"/>
    </location>
</feature>
<evidence type="ECO:0000313" key="2">
    <source>
        <dbReference type="EMBL" id="KYH30761.1"/>
    </source>
</evidence>
<keyword evidence="3" id="KW-1185">Reference proteome</keyword>
<gene>
    <name evidence="2" type="ORF">MOMUL_29050</name>
</gene>
<organism evidence="2 3">
    <name type="scientific">Moorella mulderi DSM 14980</name>
    <dbReference type="NCBI Taxonomy" id="1122241"/>
    <lineage>
        <taxon>Bacteria</taxon>
        <taxon>Bacillati</taxon>
        <taxon>Bacillota</taxon>
        <taxon>Clostridia</taxon>
        <taxon>Neomoorellales</taxon>
        <taxon>Neomoorellaceae</taxon>
        <taxon>Neomoorella</taxon>
    </lineage>
</organism>
<dbReference type="PATRIC" id="fig|1122241.3.peg.3092"/>
<name>A0A151ASY4_9FIRM</name>
<dbReference type="Proteomes" id="UP000075670">
    <property type="component" value="Unassembled WGS sequence"/>
</dbReference>
<dbReference type="OrthoDB" id="1722788at2"/>
<sequence>MNSMEVKGKTLIIDSPLLKQGFTAAPNAVLYDARISVQARWLYCLLLSFAWQENECWPGQDRIAKVAGWHVNTVEKYLKELRNFKLVSWKRQGLNRPNIYYIHEPAKALIYKDSQAGVNPESQGSVNPDSQASVILDSHAGVKEEYSDEEYVVVVKGTAAKNPAGRAGGPETGSPEVSTVNTVNHERPEERPEDAFSRQDLPESPAAPEGDARTKIQELFTKTAGHPLPEAVLNELACYPPGYVEQKIKMLQSGKGKNNTVGWLLEACREDYRHLPGPKPARKGKGKLPRAPGTGKGHDKYRELYRLV</sequence>
<reference evidence="2 3" key="1">
    <citation type="submission" date="2016-02" db="EMBL/GenBank/DDBJ databases">
        <title>Genome sequence of Moorella mulderi DSM 14980.</title>
        <authorList>
            <person name="Poehlein A."/>
            <person name="Daniel R."/>
        </authorList>
    </citation>
    <scope>NUCLEOTIDE SEQUENCE [LARGE SCALE GENOMIC DNA]</scope>
    <source>
        <strain evidence="2 3">DSM 14980</strain>
    </source>
</reference>
<protein>
    <recommendedName>
        <fullName evidence="4">Helix-turn-helix domain-containing protein</fullName>
    </recommendedName>
</protein>
<feature type="region of interest" description="Disordered" evidence="1">
    <location>
        <begin position="275"/>
        <end position="300"/>
    </location>
</feature>